<keyword evidence="3" id="KW-1185">Reference proteome</keyword>
<evidence type="ECO:0000313" key="3">
    <source>
        <dbReference type="Proteomes" id="UP001446871"/>
    </source>
</evidence>
<evidence type="ECO:0000313" key="2">
    <source>
        <dbReference type="EMBL" id="KAK8064193.1"/>
    </source>
</evidence>
<feature type="compositionally biased region" description="Polar residues" evidence="1">
    <location>
        <begin position="33"/>
        <end position="45"/>
    </location>
</feature>
<organism evidence="2 3">
    <name type="scientific">Apiospora saccharicola</name>
    <dbReference type="NCBI Taxonomy" id="335842"/>
    <lineage>
        <taxon>Eukaryota</taxon>
        <taxon>Fungi</taxon>
        <taxon>Dikarya</taxon>
        <taxon>Ascomycota</taxon>
        <taxon>Pezizomycotina</taxon>
        <taxon>Sordariomycetes</taxon>
        <taxon>Xylariomycetidae</taxon>
        <taxon>Amphisphaeriales</taxon>
        <taxon>Apiosporaceae</taxon>
        <taxon>Apiospora</taxon>
    </lineage>
</organism>
<reference evidence="2 3" key="1">
    <citation type="submission" date="2023-01" db="EMBL/GenBank/DDBJ databases">
        <title>Analysis of 21 Apiospora genomes using comparative genomics revels a genus with tremendous synthesis potential of carbohydrate active enzymes and secondary metabolites.</title>
        <authorList>
            <person name="Sorensen T."/>
        </authorList>
    </citation>
    <scope>NUCLEOTIDE SEQUENCE [LARGE SCALE GENOMIC DNA]</scope>
    <source>
        <strain evidence="2 3">CBS 83171</strain>
    </source>
</reference>
<comment type="caution">
    <text evidence="2">The sequence shown here is derived from an EMBL/GenBank/DDBJ whole genome shotgun (WGS) entry which is preliminary data.</text>
</comment>
<evidence type="ECO:0000256" key="1">
    <source>
        <dbReference type="SAM" id="MobiDB-lite"/>
    </source>
</evidence>
<dbReference type="Proteomes" id="UP001446871">
    <property type="component" value="Unassembled WGS sequence"/>
</dbReference>
<sequence length="81" mass="8302">MEGSFVRANNGPTAVNAGMGLPQGHGLVEKRLSNPNDPASAQATPKISYRRAGLGMAAGQSFALVRPSSPPKLPELVPHAG</sequence>
<feature type="region of interest" description="Disordered" evidence="1">
    <location>
        <begin position="1"/>
        <end position="45"/>
    </location>
</feature>
<accession>A0ABR1UZ50</accession>
<protein>
    <submittedName>
        <fullName evidence="2">Uncharacterized protein</fullName>
    </submittedName>
</protein>
<gene>
    <name evidence="2" type="ORF">PG996_008845</name>
</gene>
<dbReference type="EMBL" id="JAQQWM010000005">
    <property type="protein sequence ID" value="KAK8064193.1"/>
    <property type="molecule type" value="Genomic_DNA"/>
</dbReference>
<name>A0ABR1UZ50_9PEZI</name>
<proteinExistence type="predicted"/>